<proteinExistence type="predicted"/>
<sequence length="325" mass="37317">MDITESQEPADPIHGTRSGGWGLDNTDNDTFCAAAALQIEKDKYNWCQSVVAIRPSSLQSGEDIKTSPRHLTRDRKTRRFDGGGEHLEILPLRVLYDPTMLFPWVGVHMKCFHLMQRLIEYRKDVMRLTPDNNIFGTEDESTRIPASLGEMYEGSAAPVLQSGLDRLPVEIQKQIFGYLHPFTDPPAECTRNITPLTWEYLLFHGQILPWLWDLDEQESIATDQVHTSTTSVKNMRIDEREDGGAGAALVFSGNVEEDENLWDWELLVRQLARHDSFDFRATLECLPRALLNRHRIWRLLDEARKDDVGAKDTWMIIPQHVRDHA</sequence>
<dbReference type="VEuPathDB" id="FungiDB:PMAA_083290"/>
<accession>B6QFT9</accession>
<gene>
    <name evidence="2" type="ORF">PMAA_083290</name>
</gene>
<evidence type="ECO:0000313" key="3">
    <source>
        <dbReference type="Proteomes" id="UP000001294"/>
    </source>
</evidence>
<reference evidence="3" key="1">
    <citation type="journal article" date="2015" name="Genome Announc.">
        <title>Genome sequence of the AIDS-associated pathogen Penicillium marneffei (ATCC18224) and its near taxonomic relative Talaromyces stipitatus (ATCC10500).</title>
        <authorList>
            <person name="Nierman W.C."/>
            <person name="Fedorova-Abrams N.D."/>
            <person name="Andrianopoulos A."/>
        </authorList>
    </citation>
    <scope>NUCLEOTIDE SEQUENCE [LARGE SCALE GENOMIC DNA]</scope>
    <source>
        <strain evidence="3">ATCC 18224 / CBS 334.59 / QM 7333</strain>
    </source>
</reference>
<name>B6QFT9_TALMQ</name>
<evidence type="ECO:0000256" key="1">
    <source>
        <dbReference type="SAM" id="MobiDB-lite"/>
    </source>
</evidence>
<dbReference type="STRING" id="441960.B6QFT9"/>
<dbReference type="HOGENOM" id="CLU_855572_0_0_1"/>
<feature type="region of interest" description="Disordered" evidence="1">
    <location>
        <begin position="1"/>
        <end position="21"/>
    </location>
</feature>
<dbReference type="AlphaFoldDB" id="B6QFT9"/>
<dbReference type="Proteomes" id="UP000001294">
    <property type="component" value="Unassembled WGS sequence"/>
</dbReference>
<protein>
    <submittedName>
        <fullName evidence="2">Uncharacterized protein</fullName>
    </submittedName>
</protein>
<evidence type="ECO:0000313" key="2">
    <source>
        <dbReference type="EMBL" id="EEA24324.1"/>
    </source>
</evidence>
<organism evidence="2 3">
    <name type="scientific">Talaromyces marneffei (strain ATCC 18224 / CBS 334.59 / QM 7333)</name>
    <name type="common">Penicillium marneffei</name>
    <dbReference type="NCBI Taxonomy" id="441960"/>
    <lineage>
        <taxon>Eukaryota</taxon>
        <taxon>Fungi</taxon>
        <taxon>Dikarya</taxon>
        <taxon>Ascomycota</taxon>
        <taxon>Pezizomycotina</taxon>
        <taxon>Eurotiomycetes</taxon>
        <taxon>Eurotiomycetidae</taxon>
        <taxon>Eurotiales</taxon>
        <taxon>Trichocomaceae</taxon>
        <taxon>Talaromyces</taxon>
        <taxon>Talaromyces sect. Talaromyces</taxon>
    </lineage>
</organism>
<dbReference type="EMBL" id="DS995901">
    <property type="protein sequence ID" value="EEA24324.1"/>
    <property type="molecule type" value="Genomic_DNA"/>
</dbReference>
<keyword evidence="3" id="KW-1185">Reference proteome</keyword>